<dbReference type="STRING" id="7897.ENSLACP00000004214"/>
<accession>H3A3J3</accession>
<evidence type="ECO:0000256" key="2">
    <source>
        <dbReference type="ARBA" id="ARBA00006939"/>
    </source>
</evidence>
<dbReference type="PANTHER" id="PTHR12191:SF17">
    <property type="entry name" value="ZINC TRANSPORTER ZIP5"/>
    <property type="match status" value="1"/>
</dbReference>
<evidence type="ECO:0000256" key="3">
    <source>
        <dbReference type="ARBA" id="ARBA00022692"/>
    </source>
</evidence>
<dbReference type="InterPro" id="IPR003689">
    <property type="entry name" value="ZIP"/>
</dbReference>
<dbReference type="Proteomes" id="UP000008672">
    <property type="component" value="Unassembled WGS sequence"/>
</dbReference>
<comment type="subcellular location">
    <subcellularLocation>
        <location evidence="1">Membrane</location>
        <topology evidence="1">Multi-pass membrane protein</topology>
    </subcellularLocation>
</comment>
<evidence type="ECO:0008006" key="10">
    <source>
        <dbReference type="Google" id="ProtNLM"/>
    </source>
</evidence>
<comment type="similarity">
    <text evidence="2">Belongs to the ZIP transporter (TC 2.A.5) family.</text>
</comment>
<keyword evidence="3 7" id="KW-0812">Transmembrane</keyword>
<dbReference type="Pfam" id="PF02535">
    <property type="entry name" value="Zip"/>
    <property type="match status" value="1"/>
</dbReference>
<evidence type="ECO:0000313" key="9">
    <source>
        <dbReference type="Proteomes" id="UP000008672"/>
    </source>
</evidence>
<feature type="transmembrane region" description="Helical" evidence="7">
    <location>
        <begin position="502"/>
        <end position="524"/>
    </location>
</feature>
<dbReference type="EMBL" id="AFYH01237465">
    <property type="status" value="NOT_ANNOTATED_CDS"/>
    <property type="molecule type" value="Genomic_DNA"/>
</dbReference>
<reference evidence="8" key="2">
    <citation type="submission" date="2025-08" db="UniProtKB">
        <authorList>
            <consortium name="Ensembl"/>
        </authorList>
    </citation>
    <scope>IDENTIFICATION</scope>
</reference>
<dbReference type="EMBL" id="AFYH01237460">
    <property type="status" value="NOT_ANNOTATED_CDS"/>
    <property type="molecule type" value="Genomic_DNA"/>
</dbReference>
<reference evidence="8" key="3">
    <citation type="submission" date="2025-09" db="UniProtKB">
        <authorList>
            <consortium name="Ensembl"/>
        </authorList>
    </citation>
    <scope>IDENTIFICATION</scope>
</reference>
<keyword evidence="5 7" id="KW-0472">Membrane</keyword>
<evidence type="ECO:0000256" key="5">
    <source>
        <dbReference type="ARBA" id="ARBA00023136"/>
    </source>
</evidence>
<dbReference type="GO" id="GO:0071578">
    <property type="term" value="P:zinc ion import across plasma membrane"/>
    <property type="evidence" value="ECO:0007669"/>
    <property type="project" value="TreeGrafter"/>
</dbReference>
<feature type="transmembrane region" description="Helical" evidence="7">
    <location>
        <begin position="536"/>
        <end position="556"/>
    </location>
</feature>
<dbReference type="GO" id="GO:0005385">
    <property type="term" value="F:zinc ion transmembrane transporter activity"/>
    <property type="evidence" value="ECO:0007669"/>
    <property type="project" value="TreeGrafter"/>
</dbReference>
<dbReference type="InterPro" id="IPR050799">
    <property type="entry name" value="ZIP_Transporter"/>
</dbReference>
<feature type="region of interest" description="Disordered" evidence="6">
    <location>
        <begin position="111"/>
        <end position="134"/>
    </location>
</feature>
<reference evidence="9" key="1">
    <citation type="submission" date="2011-08" db="EMBL/GenBank/DDBJ databases">
        <title>The draft genome of Latimeria chalumnae.</title>
        <authorList>
            <person name="Di Palma F."/>
            <person name="Alfoldi J."/>
            <person name="Johnson J."/>
            <person name="Berlin A."/>
            <person name="Gnerre S."/>
            <person name="Jaffe D."/>
            <person name="MacCallum I."/>
            <person name="Young S."/>
            <person name="Walker B.J."/>
            <person name="Lander E."/>
            <person name="Lindblad-Toh K."/>
        </authorList>
    </citation>
    <scope>NUCLEOTIDE SEQUENCE [LARGE SCALE GENOMIC DNA]</scope>
    <source>
        <strain evidence="9">Wild caught</strain>
    </source>
</reference>
<dbReference type="EMBL" id="AFYH01237464">
    <property type="status" value="NOT_ANNOTATED_CDS"/>
    <property type="molecule type" value="Genomic_DNA"/>
</dbReference>
<sequence length="564" mass="63353">DDASKEQGYYVHQLFSLYGENGTLTFEGLTRLLMNLGLGKVQVVEIEHDNLGHDHMSHLDVLEVQENKHAHSHSALDHYSSSMTNLKLALPLHKKNGSEIEVVSSHTLHQPTLKVSTRPPRAVSPLKKSPKEDDSHLQEAVESLLMIDHSAQNHLHDDVSSFKYLKNRNLKSHKIVWRHFSHCCFSIVYKYRDRFCIYFSKMYTHTHKSKKNCLLDFVSWLLKSYNMQSTKQHTALYLPLNSKIFFLWLTYNYTVLTLYLLCNDLCVPLCPNAQGAHGGEKQAGIFQDSVMKGLTVLGGIYLLFLIESTLGLVRQSGRDRAGFWRVLIPVLDTIYHFAIWTICEPENPHTCDVKRDNRSNQKGGEEGEWNVNKKSIKWSYSHSTGHSDGHSHGHSHNVESMKHAGLANVAWMVIMGDGMHNFTDGLAIGVAFSEGVTSGISTTVAVLCHELPHELGDFAVLLHAGVPVKRVVLFSLMSAVLSYTGMLVGMAVSHYSSNITPWIFAVTAGVFVYVALVDMLPGMLPSDLKEGRLKHFILQNLGFLLGVCLMFCIALFEDQIIIDL</sequence>
<evidence type="ECO:0000256" key="4">
    <source>
        <dbReference type="ARBA" id="ARBA00022989"/>
    </source>
</evidence>
<dbReference type="GeneTree" id="ENSGT00940000161155"/>
<evidence type="ECO:0000256" key="7">
    <source>
        <dbReference type="SAM" id="Phobius"/>
    </source>
</evidence>
<proteinExistence type="inferred from homology"/>
<dbReference type="GO" id="GO:0140410">
    <property type="term" value="F:monoatomic cation:bicarbonate symporter activity"/>
    <property type="evidence" value="ECO:0007669"/>
    <property type="project" value="TreeGrafter"/>
</dbReference>
<organism evidence="8 9">
    <name type="scientific">Latimeria chalumnae</name>
    <name type="common">Coelacanth</name>
    <dbReference type="NCBI Taxonomy" id="7897"/>
    <lineage>
        <taxon>Eukaryota</taxon>
        <taxon>Metazoa</taxon>
        <taxon>Chordata</taxon>
        <taxon>Craniata</taxon>
        <taxon>Vertebrata</taxon>
        <taxon>Euteleostomi</taxon>
        <taxon>Coelacanthiformes</taxon>
        <taxon>Coelacanthidae</taxon>
        <taxon>Latimeria</taxon>
    </lineage>
</organism>
<evidence type="ECO:0000256" key="6">
    <source>
        <dbReference type="SAM" id="MobiDB-lite"/>
    </source>
</evidence>
<keyword evidence="4 7" id="KW-1133">Transmembrane helix</keyword>
<dbReference type="AlphaFoldDB" id="H3A3J3"/>
<dbReference type="GO" id="GO:0005886">
    <property type="term" value="C:plasma membrane"/>
    <property type="evidence" value="ECO:0007669"/>
    <property type="project" value="TreeGrafter"/>
</dbReference>
<dbReference type="InParanoid" id="H3A3J3"/>
<protein>
    <recommendedName>
        <fullName evidence="10">Solute carrier family 39 member 5</fullName>
    </recommendedName>
</protein>
<keyword evidence="9" id="KW-1185">Reference proteome</keyword>
<feature type="transmembrane region" description="Helical" evidence="7">
    <location>
        <begin position="471"/>
        <end position="496"/>
    </location>
</feature>
<dbReference type="EMBL" id="AFYH01237462">
    <property type="status" value="NOT_ANNOTATED_CDS"/>
    <property type="molecule type" value="Genomic_DNA"/>
</dbReference>
<name>H3A3J3_LATCH</name>
<dbReference type="HOGENOM" id="CLU_015114_13_2_1"/>
<dbReference type="PANTHER" id="PTHR12191">
    <property type="entry name" value="SOLUTE CARRIER FAMILY 39"/>
    <property type="match status" value="1"/>
</dbReference>
<dbReference type="eggNOG" id="KOG2693">
    <property type="taxonomic scope" value="Eukaryota"/>
</dbReference>
<dbReference type="Ensembl" id="ENSLACT00000004251.1">
    <property type="protein sequence ID" value="ENSLACP00000004214.1"/>
    <property type="gene ID" value="ENSLACG00000003749.1"/>
</dbReference>
<dbReference type="EMBL" id="AFYH01237463">
    <property type="status" value="NOT_ANNOTATED_CDS"/>
    <property type="molecule type" value="Genomic_DNA"/>
</dbReference>
<dbReference type="OMA" id="IRRSHTH"/>
<evidence type="ECO:0000256" key="1">
    <source>
        <dbReference type="ARBA" id="ARBA00004141"/>
    </source>
</evidence>
<dbReference type="GO" id="GO:0030003">
    <property type="term" value="P:intracellular monoatomic cation homeostasis"/>
    <property type="evidence" value="ECO:0007669"/>
    <property type="project" value="TreeGrafter"/>
</dbReference>
<dbReference type="EMBL" id="AFYH01237461">
    <property type="status" value="NOT_ANNOTATED_CDS"/>
    <property type="molecule type" value="Genomic_DNA"/>
</dbReference>
<dbReference type="EMBL" id="AFYH01237466">
    <property type="status" value="NOT_ANNOTATED_CDS"/>
    <property type="molecule type" value="Genomic_DNA"/>
</dbReference>
<evidence type="ECO:0000313" key="8">
    <source>
        <dbReference type="Ensembl" id="ENSLACP00000004214.1"/>
    </source>
</evidence>